<dbReference type="NCBIfam" id="NF002557">
    <property type="entry name" value="PRK02122.1"/>
    <property type="match status" value="1"/>
</dbReference>
<dbReference type="SUPFAM" id="SSF100950">
    <property type="entry name" value="NagB/RpiA/CoA transferase-like"/>
    <property type="match status" value="1"/>
</dbReference>
<dbReference type="PANTHER" id="PTHR42892">
    <property type="entry name" value="GLUCOSAMINE-6-PHOSPHATE DEAMINASE-LIKE PROTEIN BT_0258-RELATED"/>
    <property type="match status" value="1"/>
</dbReference>
<dbReference type="GO" id="GO:0006044">
    <property type="term" value="P:N-acetylglucosamine metabolic process"/>
    <property type="evidence" value="ECO:0007669"/>
    <property type="project" value="InterPro"/>
</dbReference>
<dbReference type="InterPro" id="IPR052960">
    <property type="entry name" value="GlcN6P_deaminase-like"/>
</dbReference>
<dbReference type="SUPFAM" id="SSF102588">
    <property type="entry name" value="LmbE-like"/>
    <property type="match status" value="1"/>
</dbReference>
<name>A0A5J4RRS7_9ZZZZ</name>
<accession>A0A5J4RRS7</accession>
<comment type="caution">
    <text evidence="2">The sequence shown here is derived from an EMBL/GenBank/DDBJ whole genome shotgun (WGS) entry which is preliminary data.</text>
</comment>
<gene>
    <name evidence="2" type="ORF">EZS27_015802</name>
</gene>
<dbReference type="InterPro" id="IPR003737">
    <property type="entry name" value="GlcNAc_PI_deacetylase-related"/>
</dbReference>
<dbReference type="Pfam" id="PF01182">
    <property type="entry name" value="Glucosamine_iso"/>
    <property type="match status" value="1"/>
</dbReference>
<sequence length="673" mass="76959">MENFQFKNKLMKTNLTSQITLNRVSLKYYKPENAFEKSVLTRFEKIPTDIYESVEEGAKYIAGEIAQLIREKQKNSDFCVLALPGGNSPRNVYSELIRMHQEEGLSFRNVVVFSLYEYYPLIPDAVNSSFNRLKTMFLDQVDIDKQNIFTPDGTIPKDAIFEYCRMYEQRIEHFGGIDSVLLSIGQVGNIAFNEPGSRLNSTTRLILLDTDSRNNVIKFFGNIENTPVSSITMGVSTILSAKKVFLMAWGEGKADKIKQCVEGNVTDTIPASYLQTHNHAQVVLDLSAAVHLTRIQRPWLVTSCEWNDKLIRSAIVWLCALTRKPILKLTNEDYNKNGLSELLALFGSAYNVNIKIFNDLQHTITGWPGGKPNADDTYRPERAIPYPKRVIIFSPHPDDDVISMGGTLRRLVEQEHEVHVAYETSGNIAVGDEEVVRFLHFINGFNQLFDNAGNTTIKEKYAEIRKFLREKKEGDLDTQDVLTIKGLIRRGEARTASTYNNIPLSRCHFLDLPFYETGKIQKSPIGEEDVNIVRRLLREIRPHQIFVAGDLADPHGTHRVCTDAVFAAIDLEKEENAEWLKDCRIWMYRGAWAEWEIENIEMAVPISPEELRKKRHSILKHQSQMESAPFMGNDERLFWQRAEERNRATAALYDNLGLASYEAIEAFVEYIPL</sequence>
<organism evidence="2">
    <name type="scientific">termite gut metagenome</name>
    <dbReference type="NCBI Taxonomy" id="433724"/>
    <lineage>
        <taxon>unclassified sequences</taxon>
        <taxon>metagenomes</taxon>
        <taxon>organismal metagenomes</taxon>
    </lineage>
</organism>
<dbReference type="Pfam" id="PF02585">
    <property type="entry name" value="PIG-L"/>
    <property type="match status" value="1"/>
</dbReference>
<dbReference type="Gene3D" id="3.40.50.10320">
    <property type="entry name" value="LmbE-like"/>
    <property type="match status" value="1"/>
</dbReference>
<evidence type="ECO:0000259" key="1">
    <source>
        <dbReference type="Pfam" id="PF01182"/>
    </source>
</evidence>
<dbReference type="GO" id="GO:0004342">
    <property type="term" value="F:glucosamine-6-phosphate deaminase activity"/>
    <property type="evidence" value="ECO:0007669"/>
    <property type="project" value="UniProtKB-EC"/>
</dbReference>
<reference evidence="2" key="1">
    <citation type="submission" date="2019-03" db="EMBL/GenBank/DDBJ databases">
        <title>Single cell metagenomics reveals metabolic interactions within the superorganism composed of flagellate Streblomastix strix and complex community of Bacteroidetes bacteria on its surface.</title>
        <authorList>
            <person name="Treitli S.C."/>
            <person name="Kolisko M."/>
            <person name="Husnik F."/>
            <person name="Keeling P."/>
            <person name="Hampl V."/>
        </authorList>
    </citation>
    <scope>NUCLEOTIDE SEQUENCE</scope>
    <source>
        <strain evidence="2">STM</strain>
    </source>
</reference>
<dbReference type="EMBL" id="SNRY01000837">
    <property type="protein sequence ID" value="KAA6336005.1"/>
    <property type="molecule type" value="Genomic_DNA"/>
</dbReference>
<dbReference type="GO" id="GO:0005975">
    <property type="term" value="P:carbohydrate metabolic process"/>
    <property type="evidence" value="ECO:0007669"/>
    <property type="project" value="InterPro"/>
</dbReference>
<protein>
    <submittedName>
        <fullName evidence="2">Glucosamine-6-phosphate deaminase 1</fullName>
        <ecNumber evidence="2">3.5.99.6</ecNumber>
    </submittedName>
</protein>
<dbReference type="InterPro" id="IPR004547">
    <property type="entry name" value="Glucosamine6P_isomerase"/>
</dbReference>
<dbReference type="InterPro" id="IPR006148">
    <property type="entry name" value="Glc/Gal-6P_isomerase"/>
</dbReference>
<keyword evidence="2" id="KW-0378">Hydrolase</keyword>
<dbReference type="CDD" id="cd01399">
    <property type="entry name" value="GlcN6P_deaminase"/>
    <property type="match status" value="1"/>
</dbReference>
<dbReference type="PANTHER" id="PTHR42892:SF1">
    <property type="entry name" value="GLUCOSAMINE-6-PHOSPHATE ISOMERASE"/>
    <property type="match status" value="1"/>
</dbReference>
<dbReference type="EC" id="3.5.99.6" evidence="2"/>
<dbReference type="InterPro" id="IPR024078">
    <property type="entry name" value="LmbE-like_dom_sf"/>
</dbReference>
<feature type="domain" description="Glucosamine/galactosamine-6-phosphate isomerase" evidence="1">
    <location>
        <begin position="55"/>
        <end position="278"/>
    </location>
</feature>
<dbReference type="AlphaFoldDB" id="A0A5J4RRS7"/>
<evidence type="ECO:0000313" key="2">
    <source>
        <dbReference type="EMBL" id="KAA6336005.1"/>
    </source>
</evidence>
<dbReference type="InterPro" id="IPR037171">
    <property type="entry name" value="NagB/RpiA_transferase-like"/>
</dbReference>
<proteinExistence type="predicted"/>
<dbReference type="Gene3D" id="3.40.50.1360">
    <property type="match status" value="1"/>
</dbReference>